<dbReference type="InterPro" id="IPR004000">
    <property type="entry name" value="Actin"/>
</dbReference>
<dbReference type="PANTHER" id="PTHR11937">
    <property type="entry name" value="ACTIN"/>
    <property type="match status" value="1"/>
</dbReference>
<dbReference type="Proteomes" id="UP001152622">
    <property type="component" value="Chromosome 4"/>
</dbReference>
<dbReference type="Pfam" id="PF00022">
    <property type="entry name" value="Actin"/>
    <property type="match status" value="1"/>
</dbReference>
<dbReference type="Gene3D" id="3.90.640.10">
    <property type="entry name" value="Actin, Chain A, domain 4"/>
    <property type="match status" value="1"/>
</dbReference>
<sequence>MAVRLLKRPATDILRGGYATGRTTRVVLGAGDGVTHAAPIYEGFAIPHSIMRINIAGCDVSRVPRQYLRKEGHDFHTSSKFEIVRATIWHAGLLAKIRNLPYLTWPCFLSIKPQKDEALESEKAQYMLP</sequence>
<reference evidence="1" key="1">
    <citation type="journal article" date="2023" name="Science">
        <title>Genome structures resolve the early diversification of teleost fishes.</title>
        <authorList>
            <person name="Parey E."/>
            <person name="Louis A."/>
            <person name="Montfort J."/>
            <person name="Bouchez O."/>
            <person name="Roques C."/>
            <person name="Iampietro C."/>
            <person name="Lluch J."/>
            <person name="Castinel A."/>
            <person name="Donnadieu C."/>
            <person name="Desvignes T."/>
            <person name="Floi Bucao C."/>
            <person name="Jouanno E."/>
            <person name="Wen M."/>
            <person name="Mejri S."/>
            <person name="Dirks R."/>
            <person name="Jansen H."/>
            <person name="Henkel C."/>
            <person name="Chen W.J."/>
            <person name="Zahm M."/>
            <person name="Cabau C."/>
            <person name="Klopp C."/>
            <person name="Thompson A.W."/>
            <person name="Robinson-Rechavi M."/>
            <person name="Braasch I."/>
            <person name="Lecointre G."/>
            <person name="Bobe J."/>
            <person name="Postlethwait J.H."/>
            <person name="Berthelot C."/>
            <person name="Roest Crollius H."/>
            <person name="Guiguen Y."/>
        </authorList>
    </citation>
    <scope>NUCLEOTIDE SEQUENCE</scope>
    <source>
        <strain evidence="1">WJC10195</strain>
    </source>
</reference>
<evidence type="ECO:0000313" key="1">
    <source>
        <dbReference type="EMBL" id="KAJ8365284.1"/>
    </source>
</evidence>
<protein>
    <submittedName>
        <fullName evidence="1">Uncharacterized protein</fullName>
    </submittedName>
</protein>
<accession>A0A9Q1J3B3</accession>
<gene>
    <name evidence="1" type="ORF">SKAU_G00141150</name>
</gene>
<keyword evidence="2" id="KW-1185">Reference proteome</keyword>
<comment type="caution">
    <text evidence="1">The sequence shown here is derived from an EMBL/GenBank/DDBJ whole genome shotgun (WGS) entry which is preliminary data.</text>
</comment>
<dbReference type="InterPro" id="IPR043129">
    <property type="entry name" value="ATPase_NBD"/>
</dbReference>
<name>A0A9Q1J3B3_SYNKA</name>
<dbReference type="OrthoDB" id="5132116at2759"/>
<dbReference type="EMBL" id="JAINUF010000004">
    <property type="protein sequence ID" value="KAJ8365284.1"/>
    <property type="molecule type" value="Genomic_DNA"/>
</dbReference>
<proteinExistence type="predicted"/>
<organism evidence="1 2">
    <name type="scientific">Synaphobranchus kaupii</name>
    <name type="common">Kaup's arrowtooth eel</name>
    <dbReference type="NCBI Taxonomy" id="118154"/>
    <lineage>
        <taxon>Eukaryota</taxon>
        <taxon>Metazoa</taxon>
        <taxon>Chordata</taxon>
        <taxon>Craniata</taxon>
        <taxon>Vertebrata</taxon>
        <taxon>Euteleostomi</taxon>
        <taxon>Actinopterygii</taxon>
        <taxon>Neopterygii</taxon>
        <taxon>Teleostei</taxon>
        <taxon>Anguilliformes</taxon>
        <taxon>Synaphobranchidae</taxon>
        <taxon>Synaphobranchus</taxon>
    </lineage>
</organism>
<dbReference type="AlphaFoldDB" id="A0A9Q1J3B3"/>
<evidence type="ECO:0000313" key="2">
    <source>
        <dbReference type="Proteomes" id="UP001152622"/>
    </source>
</evidence>
<dbReference type="Gene3D" id="3.30.420.40">
    <property type="match status" value="1"/>
</dbReference>
<dbReference type="SUPFAM" id="SSF53067">
    <property type="entry name" value="Actin-like ATPase domain"/>
    <property type="match status" value="1"/>
</dbReference>